<evidence type="ECO:0000256" key="1">
    <source>
        <dbReference type="SAM" id="Phobius"/>
    </source>
</evidence>
<accession>A0A382AC40</accession>
<dbReference type="Gene3D" id="3.20.20.370">
    <property type="entry name" value="Glycoside hydrolase/deacetylase"/>
    <property type="match status" value="1"/>
</dbReference>
<evidence type="ECO:0000313" key="2">
    <source>
        <dbReference type="EMBL" id="SVA98969.1"/>
    </source>
</evidence>
<proteinExistence type="predicted"/>
<gene>
    <name evidence="2" type="ORF">METZ01_LOCUS151823</name>
</gene>
<dbReference type="InterPro" id="IPR011330">
    <property type="entry name" value="Glyco_hydro/deAcase_b/a-brl"/>
</dbReference>
<organism evidence="2">
    <name type="scientific">marine metagenome</name>
    <dbReference type="NCBI Taxonomy" id="408172"/>
    <lineage>
        <taxon>unclassified sequences</taxon>
        <taxon>metagenomes</taxon>
        <taxon>ecological metagenomes</taxon>
    </lineage>
</organism>
<dbReference type="Pfam" id="PF04748">
    <property type="entry name" value="Polysacc_deac_2"/>
    <property type="match status" value="1"/>
</dbReference>
<dbReference type="SUPFAM" id="SSF88713">
    <property type="entry name" value="Glycoside hydrolase/deacetylase"/>
    <property type="match status" value="1"/>
</dbReference>
<dbReference type="GO" id="GO:0005975">
    <property type="term" value="P:carbohydrate metabolic process"/>
    <property type="evidence" value="ECO:0007669"/>
    <property type="project" value="InterPro"/>
</dbReference>
<feature type="transmembrane region" description="Helical" evidence="1">
    <location>
        <begin position="12"/>
        <end position="31"/>
    </location>
</feature>
<keyword evidence="1" id="KW-0472">Membrane</keyword>
<reference evidence="2" key="1">
    <citation type="submission" date="2018-05" db="EMBL/GenBank/DDBJ databases">
        <authorList>
            <person name="Lanie J.A."/>
            <person name="Ng W.-L."/>
            <person name="Kazmierczak K.M."/>
            <person name="Andrzejewski T.M."/>
            <person name="Davidsen T.M."/>
            <person name="Wayne K.J."/>
            <person name="Tettelin H."/>
            <person name="Glass J.I."/>
            <person name="Rusch D."/>
            <person name="Podicherti R."/>
            <person name="Tsui H.-C.T."/>
            <person name="Winkler M.E."/>
        </authorList>
    </citation>
    <scope>NUCLEOTIDE SEQUENCE</scope>
</reference>
<keyword evidence="1" id="KW-1133">Transmembrane helix</keyword>
<dbReference type="InterPro" id="IPR006837">
    <property type="entry name" value="Divergent_DAC"/>
</dbReference>
<protein>
    <submittedName>
        <fullName evidence="2">Uncharacterized protein</fullName>
    </submittedName>
</protein>
<name>A0A382AC40_9ZZZZ</name>
<dbReference type="AlphaFoldDB" id="A0A382AC40"/>
<dbReference type="EMBL" id="UINC01024735">
    <property type="protein sequence ID" value="SVA98969.1"/>
    <property type="molecule type" value="Genomic_DNA"/>
</dbReference>
<keyword evidence="1" id="KW-0812">Transmembrane</keyword>
<sequence>MVKRPRPPQWHLLFTGIGLLAAVVVAVYVGGDAPTGEEPTRLHNLRPSSRIHADAGSFADSIVAGLDTVLFEIGISPSWIEARRPVGSGVDTIDVRVPFDLPVASVNRQLTQFIGWHGGHIVRGQERREPAAVDLTFGIDSTVTTLFRLRHDRRLARRTGDITIVIEVVGAPAAHLRRLARLAQPLTLVASDDVALFDPRLTDGEHLLVGEMPEAMQRLDASARTAADVVRRLWALAEQAADEGRAVAAAGLVPATLDALEEMLPRLERRGYRFVTLAEVEL</sequence>